<evidence type="ECO:0000259" key="8">
    <source>
        <dbReference type="Pfam" id="PF01494"/>
    </source>
</evidence>
<protein>
    <submittedName>
        <fullName evidence="9">2-octaprenyl-3-methyl-6-methoxy-1,4-benzoquinol hydroxylase</fullName>
    </submittedName>
</protein>
<sequence>MGTGNANQYVVARAIADVCGRKMCDFAIGLGDNIYPSGVKDSRDEDFESKFENPYANLDFIFYMALGNHDDSPHFPLNGLDDFKGKFQVDYHYRKDRLSDKWYLPARYYYFAAPIASDNPLIDFFALDSNPIGGGKMHWDLFPWRETYLAEQKAWFEQMLAGSHAPWKIAFAHHPYVSNGKHGNAGEYDGATGSGKDWSSLIEDTLCDQVDVYFSGHDHNLQWLTPIEACGKTEFIVSGAGGKTHPLLVKDRNTVWWQAADTLGFFRIQIEGDQFTGEAYTVDPTTGEWQLAYTQTVTRCALGQQGIRVALFDHALPSVFSPEQPPDLRVSALSPSTEHFLRDIGAWPLMKAMRMCPYRRMAVWEKLHEPLTGKELQQRPNQTLFDCRDLPADQLGFIVENRVTQLAIHQVLAGVEAVDLYCPSSIDRISWSADKATLTLKDGEMFEAPLVVGADGAQSQVRQLAGIGLHSEDYEQQALVATVEIEPGQLDITWQAFTPTGPLALLPLPDIDGRSYASMVWYNLPEHVQRLKALSDEDFLQEMVQTYPAELPVIRRLLERGSFPLTKRHARHYVKPGVVLVGDAAHTINPLAGQGVNLGFQDAATLVEILTKAHKKNEPFGSLAVLNEYERIRRPANRKMQWAMDAFYYTFSNDHAPLKLLRNIGLTVAGRFTPGQKQVTRLEQDENTLVLANKSGDKSLTFEAESGLVSGRIISETGKLPEKAVVMVSIEDISRQDIPSFTIGINEMRLNQAEQSPISFVVPYAPSLVKDNHRYSLSVRVMEEGRLAYINASQIPLELDSGVNNPVIVDIEAVE</sequence>
<dbReference type="Gene3D" id="3.50.50.60">
    <property type="entry name" value="FAD/NAD(P)-binding domain"/>
    <property type="match status" value="2"/>
</dbReference>
<dbReference type="InterPro" id="IPR004843">
    <property type="entry name" value="Calcineurin-like_PHP"/>
</dbReference>
<dbReference type="InterPro" id="IPR036188">
    <property type="entry name" value="FAD/NAD-bd_sf"/>
</dbReference>
<evidence type="ECO:0000256" key="4">
    <source>
        <dbReference type="ARBA" id="ARBA00022827"/>
    </source>
</evidence>
<dbReference type="Pfam" id="PF09619">
    <property type="entry name" value="YscW"/>
    <property type="match status" value="1"/>
</dbReference>
<dbReference type="Proteomes" id="UP000762676">
    <property type="component" value="Unassembled WGS sequence"/>
</dbReference>
<dbReference type="EMBL" id="BMAT01012267">
    <property type="protein sequence ID" value="GFR88883.1"/>
    <property type="molecule type" value="Genomic_DNA"/>
</dbReference>
<keyword evidence="10" id="KW-1185">Reference proteome</keyword>
<dbReference type="Pfam" id="PF01494">
    <property type="entry name" value="FAD_binding_3"/>
    <property type="match status" value="1"/>
</dbReference>
<dbReference type="GO" id="GO:0071949">
    <property type="term" value="F:FAD binding"/>
    <property type="evidence" value="ECO:0007669"/>
    <property type="project" value="InterPro"/>
</dbReference>
<dbReference type="Gene3D" id="3.60.21.10">
    <property type="match status" value="1"/>
</dbReference>
<dbReference type="NCBIfam" id="TIGR01988">
    <property type="entry name" value="Ubi-OHases"/>
    <property type="match status" value="1"/>
</dbReference>
<reference evidence="9 10" key="1">
    <citation type="journal article" date="2021" name="Elife">
        <title>Chloroplast acquisition without the gene transfer in kleptoplastic sea slugs, Plakobranchus ocellatus.</title>
        <authorList>
            <person name="Maeda T."/>
            <person name="Takahashi S."/>
            <person name="Yoshida T."/>
            <person name="Shimamura S."/>
            <person name="Takaki Y."/>
            <person name="Nagai Y."/>
            <person name="Toyoda A."/>
            <person name="Suzuki Y."/>
            <person name="Arimoto A."/>
            <person name="Ishii H."/>
            <person name="Satoh N."/>
            <person name="Nishiyama T."/>
            <person name="Hasebe M."/>
            <person name="Maruyama T."/>
            <person name="Minagawa J."/>
            <person name="Obokata J."/>
            <person name="Shigenobu S."/>
        </authorList>
    </citation>
    <scope>NUCLEOTIDE SEQUENCE [LARGE SCALE GENOMIC DNA]</scope>
</reference>
<feature type="domain" description="FAD-binding" evidence="8">
    <location>
        <begin position="442"/>
        <end position="640"/>
    </location>
</feature>
<dbReference type="GO" id="GO:0008682">
    <property type="term" value="F:3-demethoxyubiquinol 3-hydroxylase activity"/>
    <property type="evidence" value="ECO:0007669"/>
    <property type="project" value="TreeGrafter"/>
</dbReference>
<dbReference type="PANTHER" id="PTHR43876:SF10">
    <property type="entry name" value="3-DEMETHOXYUBIQUINOL 3-HYDROXYLASE"/>
    <property type="match status" value="1"/>
</dbReference>
<dbReference type="InterPro" id="IPR002938">
    <property type="entry name" value="FAD-bd"/>
</dbReference>
<dbReference type="InterPro" id="IPR051205">
    <property type="entry name" value="UbiH/COQ6_monooxygenase"/>
</dbReference>
<keyword evidence="5" id="KW-0560">Oxidoreductase</keyword>
<comment type="cofactor">
    <cofactor evidence="1">
        <name>FAD</name>
        <dbReference type="ChEBI" id="CHEBI:57692"/>
    </cofactor>
</comment>
<dbReference type="Pfam" id="PF00149">
    <property type="entry name" value="Metallophos"/>
    <property type="match status" value="1"/>
</dbReference>
<dbReference type="PANTHER" id="PTHR43876">
    <property type="entry name" value="UBIQUINONE BIOSYNTHESIS MONOOXYGENASE COQ6, MITOCHONDRIAL"/>
    <property type="match status" value="1"/>
</dbReference>
<keyword evidence="3" id="KW-0285">Flavoprotein</keyword>
<accession>A0AAV4GSU9</accession>
<dbReference type="InterPro" id="IPR010971">
    <property type="entry name" value="UbiH/COQ6"/>
</dbReference>
<evidence type="ECO:0000256" key="5">
    <source>
        <dbReference type="ARBA" id="ARBA00023002"/>
    </source>
</evidence>
<evidence type="ECO:0000259" key="7">
    <source>
        <dbReference type="Pfam" id="PF00149"/>
    </source>
</evidence>
<gene>
    <name evidence="9" type="ORF">ElyMa_006110400</name>
</gene>
<feature type="domain" description="Calcineurin-like phosphoesterase" evidence="7">
    <location>
        <begin position="15"/>
        <end position="220"/>
    </location>
</feature>
<evidence type="ECO:0000256" key="1">
    <source>
        <dbReference type="ARBA" id="ARBA00001974"/>
    </source>
</evidence>
<evidence type="ECO:0000256" key="6">
    <source>
        <dbReference type="ARBA" id="ARBA00023033"/>
    </source>
</evidence>
<dbReference type="SUPFAM" id="SSF56300">
    <property type="entry name" value="Metallo-dependent phosphatases"/>
    <property type="match status" value="1"/>
</dbReference>
<comment type="caution">
    <text evidence="9">The sequence shown here is derived from an EMBL/GenBank/DDBJ whole genome shotgun (WGS) entry which is preliminary data.</text>
</comment>
<evidence type="ECO:0000313" key="9">
    <source>
        <dbReference type="EMBL" id="GFR88883.1"/>
    </source>
</evidence>
<evidence type="ECO:0000313" key="10">
    <source>
        <dbReference type="Proteomes" id="UP000762676"/>
    </source>
</evidence>
<dbReference type="FunFam" id="3.50.50.60:FF:000021">
    <property type="entry name" value="Ubiquinone biosynthesis monooxygenase COQ6"/>
    <property type="match status" value="1"/>
</dbReference>
<dbReference type="PRINTS" id="PR00420">
    <property type="entry name" value="RNGMNOXGNASE"/>
</dbReference>
<evidence type="ECO:0000256" key="3">
    <source>
        <dbReference type="ARBA" id="ARBA00022630"/>
    </source>
</evidence>
<keyword evidence="4" id="KW-0274">FAD</keyword>
<dbReference type="AlphaFoldDB" id="A0AAV4GSU9"/>
<comment type="similarity">
    <text evidence="2">Belongs to the UbiH/COQ6 family.</text>
</comment>
<dbReference type="InterPro" id="IPR029052">
    <property type="entry name" value="Metallo-depent_PP-like"/>
</dbReference>
<dbReference type="GO" id="GO:0016787">
    <property type="term" value="F:hydrolase activity"/>
    <property type="evidence" value="ECO:0007669"/>
    <property type="project" value="InterPro"/>
</dbReference>
<name>A0AAV4GSU9_9GAST</name>
<proteinExistence type="inferred from homology"/>
<dbReference type="SUPFAM" id="SSF51905">
    <property type="entry name" value="FAD/NAD(P)-binding domain"/>
    <property type="match status" value="1"/>
</dbReference>
<evidence type="ECO:0000256" key="2">
    <source>
        <dbReference type="ARBA" id="ARBA00005349"/>
    </source>
</evidence>
<dbReference type="GO" id="GO:0006744">
    <property type="term" value="P:ubiquinone biosynthetic process"/>
    <property type="evidence" value="ECO:0007669"/>
    <property type="project" value="InterPro"/>
</dbReference>
<keyword evidence="6" id="KW-0503">Monooxygenase</keyword>
<organism evidence="9 10">
    <name type="scientific">Elysia marginata</name>
    <dbReference type="NCBI Taxonomy" id="1093978"/>
    <lineage>
        <taxon>Eukaryota</taxon>
        <taxon>Metazoa</taxon>
        <taxon>Spiralia</taxon>
        <taxon>Lophotrochozoa</taxon>
        <taxon>Mollusca</taxon>
        <taxon>Gastropoda</taxon>
        <taxon>Heterobranchia</taxon>
        <taxon>Euthyneura</taxon>
        <taxon>Panpulmonata</taxon>
        <taxon>Sacoglossa</taxon>
        <taxon>Placobranchoidea</taxon>
        <taxon>Plakobranchidae</taxon>
        <taxon>Elysia</taxon>
    </lineage>
</organism>
<dbReference type="InterPro" id="IPR039366">
    <property type="entry name" value="Pilotin"/>
</dbReference>